<gene>
    <name evidence="2" type="ORF">ERS450000_05820</name>
</gene>
<evidence type="ECO:0000256" key="1">
    <source>
        <dbReference type="SAM" id="MobiDB-lite"/>
    </source>
</evidence>
<name>A0A0H5P899_NOCFR</name>
<dbReference type="RefSeq" id="WP_159005419.1">
    <property type="nucleotide sequence ID" value="NZ_CP031418.1"/>
</dbReference>
<sequence length="58" mass="6052">MYEVTRPVARTLPQARNGGDVRAHRAAVDSSRLLLSRVGSSRARPTPVVDAAPVAAAG</sequence>
<feature type="region of interest" description="Disordered" evidence="1">
    <location>
        <begin position="1"/>
        <end position="24"/>
    </location>
</feature>
<geneLocation type="plasmid" evidence="2">
    <name>2</name>
</geneLocation>
<dbReference type="AlphaFoldDB" id="A0A0H5P899"/>
<keyword evidence="2" id="KW-0614">Plasmid</keyword>
<dbReference type="KEGG" id="nfr:ERS450000_05820"/>
<feature type="region of interest" description="Disordered" evidence="1">
    <location>
        <begin position="38"/>
        <end position="58"/>
    </location>
</feature>
<accession>A0A0H5P899</accession>
<evidence type="ECO:0000313" key="2">
    <source>
        <dbReference type="EMBL" id="CRY84025.1"/>
    </source>
</evidence>
<dbReference type="Proteomes" id="UP000057820">
    <property type="component" value="Plasmid 2"/>
</dbReference>
<proteinExistence type="predicted"/>
<reference evidence="3" key="1">
    <citation type="submission" date="2015-03" db="EMBL/GenBank/DDBJ databases">
        <authorList>
            <consortium name="Pathogen Informatics"/>
        </authorList>
    </citation>
    <scope>NUCLEOTIDE SEQUENCE [LARGE SCALE GENOMIC DNA]</scope>
    <source>
        <strain evidence="3">NCTC11134</strain>
        <plasmid evidence="3">2</plasmid>
    </source>
</reference>
<dbReference type="EMBL" id="LN868939">
    <property type="protein sequence ID" value="CRY84025.1"/>
    <property type="molecule type" value="Genomic_DNA"/>
</dbReference>
<evidence type="ECO:0000313" key="3">
    <source>
        <dbReference type="Proteomes" id="UP000057820"/>
    </source>
</evidence>
<organism evidence="2 3">
    <name type="scientific">Nocardia farcinica</name>
    <dbReference type="NCBI Taxonomy" id="37329"/>
    <lineage>
        <taxon>Bacteria</taxon>
        <taxon>Bacillati</taxon>
        <taxon>Actinomycetota</taxon>
        <taxon>Actinomycetes</taxon>
        <taxon>Mycobacteriales</taxon>
        <taxon>Nocardiaceae</taxon>
        <taxon>Nocardia</taxon>
    </lineage>
</organism>
<protein>
    <submittedName>
        <fullName evidence="2">Uncharacterized protein</fullName>
    </submittedName>
</protein>